<dbReference type="Proteomes" id="UP001152797">
    <property type="component" value="Unassembled WGS sequence"/>
</dbReference>
<feature type="zinc finger region" description="C3H1-type" evidence="1">
    <location>
        <begin position="228"/>
        <end position="256"/>
    </location>
</feature>
<dbReference type="PROSITE" id="PS50103">
    <property type="entry name" value="ZF_C3H1"/>
    <property type="match status" value="1"/>
</dbReference>
<evidence type="ECO:0000259" key="4">
    <source>
        <dbReference type="PROSITE" id="PS50994"/>
    </source>
</evidence>
<gene>
    <name evidence="5" type="ORF">C1SCF055_LOCUS37758</name>
</gene>
<dbReference type="Gene3D" id="3.30.420.10">
    <property type="entry name" value="Ribonuclease H-like superfamily/Ribonuclease H"/>
    <property type="match status" value="1"/>
</dbReference>
<evidence type="ECO:0000313" key="7">
    <source>
        <dbReference type="Proteomes" id="UP001152797"/>
    </source>
</evidence>
<feature type="region of interest" description="Disordered" evidence="2">
    <location>
        <begin position="637"/>
        <end position="671"/>
    </location>
</feature>
<sequence>MVKSEGRRDSKKCGVPDLPALPQWSPSQGPLQLGDWLLLLEPLVADLSTTSETWWRLVTSGAERWYQRHVSLSPLDRIQHKAEPPAEVQQDKWQRLERRMSAMLLHAIPEGIREELVASRRLGVFCILTHLYAVYCPGEFYEKQTLLKNLEEPAEVSAISEAPGAIRKWLRWRRRTEEIGAVAPVALTEKGAAPANKAEAPKIRQFEAERGDREKSKGKGQERSSEDSGGKPKCHFFLSEKGCRKGKQCTYSNDAKDEKRRCWTCGATDHMSPSCTRPKSATGEGSPTKAKSLKSEGEGRPLSPKESDIQSSVASDISMKELMEEANKMLRSMPTSAGGSAASASSATKEEEARSDVLERLQQQLNSMKLKVLGIGKVMKRGHGESKEGYRANRPYGAPDSPVGMRSEWKGKELELKNPRKGLLPVQHHEGCPQVSKALALELIEEIEDKVQGIGATAGDFKEEEEWMRRLAREHPVLKQLPPWIKDRLAVTPGEWSGLPLNRKWRKRLKREGFILHLYAGGKEGFTVQRAFKQVGGDEGLMLEVDEKRGPGHDMLSDSQVYPSLLRAALEGKLKAIVGLPKVHFALEQPASPRSYMPETVSFWDTEEWKQIKEEFQFEETTFEQRSLGRCTNIEAVQEEKKPKTSSQKMPEKEGGVEETLSSPRQAATQVGVEETRQAATQVGVEETLTSARPVVEQVGMELRVFRLALPMVTKTAKEVTRTKMEFLLKLKADGHNAPRIHCDRGREFSGEFKRWANSRGIHITRTPGDDPRGNGRVENTVKAIKTQIRRALRQACEDAKWWPWACRYVTEINRCVRMGTTPEWPRFLKEVRVKKRPTEEPLDERVWLAVEKEMLDALALRRRLREKTSVRRLDAVMMTPPEEEDDEKKKKKEMEEDEVLQTKIVSPKEVARRWKEWLPAIESEVQSLVEEKEALRMLTKEEVHQLQIEAERTGLTMESVLSKMVFTLKPGPEGGKPKARWVACGNFESRKDDEDNSSSGADATALRVLVWMAMKRQWLGCVIDVKTAFLNAKMIQKETEGLLLIKPPSILVDQGFMPRDALFLPLRAVYGCTDSAAHQDYGGHGDDVMKSYKVKVKVQGKEVTLALEPLQSEPNLWKVIRAEGEHQRTLEAEWVSSSPVRFLGMEITKEKNEETELGKRLYLFPPGPAQAARPEVVEAVVGWLGLDSLTPAPIFRSSYGICDKFSEADSCPPTVEKVRKCQKAAGEVLWLVTRTRPDIMFAVARMGANVTRATKKVMETAAQLWGFLKKTNGEGLRYEELAEEEQVIQVFTDASFAPEGEESHGAYLVVVGRCPLFWRSGRQASVPLSTGEAELSELVEGLNAGVSFSFAGRDRQRRRLRGLIVPRPSAFSQVREDHGEHAIYASAPPTPDKRSWEENGASIIYQERR</sequence>
<reference evidence="6 7" key="2">
    <citation type="submission" date="2024-05" db="EMBL/GenBank/DDBJ databases">
        <authorList>
            <person name="Chen Y."/>
            <person name="Shah S."/>
            <person name="Dougan E. K."/>
            <person name="Thang M."/>
            <person name="Chan C."/>
        </authorList>
    </citation>
    <scope>NUCLEOTIDE SEQUENCE [LARGE SCALE GENOMIC DNA]</scope>
</reference>
<feature type="region of interest" description="Disordered" evidence="2">
    <location>
        <begin position="332"/>
        <end position="357"/>
    </location>
</feature>
<feature type="domain" description="C3H1-type" evidence="3">
    <location>
        <begin position="228"/>
        <end position="256"/>
    </location>
</feature>
<feature type="region of interest" description="Disordered" evidence="2">
    <location>
        <begin position="384"/>
        <end position="405"/>
    </location>
</feature>
<feature type="compositionally biased region" description="Basic and acidic residues" evidence="2">
    <location>
        <begin position="348"/>
        <end position="357"/>
    </location>
</feature>
<dbReference type="GO" id="GO:0003676">
    <property type="term" value="F:nucleic acid binding"/>
    <property type="evidence" value="ECO:0007669"/>
    <property type="project" value="InterPro"/>
</dbReference>
<feature type="region of interest" description="Disordered" evidence="2">
    <location>
        <begin position="192"/>
        <end position="233"/>
    </location>
</feature>
<feature type="region of interest" description="Disordered" evidence="2">
    <location>
        <begin position="266"/>
        <end position="318"/>
    </location>
</feature>
<dbReference type="GO" id="GO:0015074">
    <property type="term" value="P:DNA integration"/>
    <property type="evidence" value="ECO:0007669"/>
    <property type="project" value="InterPro"/>
</dbReference>
<reference evidence="5" key="1">
    <citation type="submission" date="2022-10" db="EMBL/GenBank/DDBJ databases">
        <authorList>
            <person name="Chen Y."/>
            <person name="Dougan E. K."/>
            <person name="Chan C."/>
            <person name="Rhodes N."/>
            <person name="Thang M."/>
        </authorList>
    </citation>
    <scope>NUCLEOTIDE SEQUENCE</scope>
</reference>
<dbReference type="EMBL" id="CAMXCT010005558">
    <property type="protein sequence ID" value="CAI4012728.1"/>
    <property type="molecule type" value="Genomic_DNA"/>
</dbReference>
<feature type="region of interest" description="Disordered" evidence="2">
    <location>
        <begin position="1"/>
        <end position="21"/>
    </location>
</feature>
<dbReference type="PROSITE" id="PS50994">
    <property type="entry name" value="INTEGRASE"/>
    <property type="match status" value="1"/>
</dbReference>
<dbReference type="SUPFAM" id="SSF53098">
    <property type="entry name" value="Ribonuclease H-like"/>
    <property type="match status" value="1"/>
</dbReference>
<keyword evidence="1" id="KW-0862">Zinc</keyword>
<dbReference type="InterPro" id="IPR012337">
    <property type="entry name" value="RNaseH-like_sf"/>
</dbReference>
<protein>
    <submittedName>
        <fullName evidence="6">Transposon Ty4-H Gag-Pol polyprotein (TY4A-TY4B) (Transposon Ty4 TYA-TYB polyprotein)</fullName>
    </submittedName>
</protein>
<evidence type="ECO:0000313" key="5">
    <source>
        <dbReference type="EMBL" id="CAI4012728.1"/>
    </source>
</evidence>
<organism evidence="5">
    <name type="scientific">Cladocopium goreaui</name>
    <dbReference type="NCBI Taxonomy" id="2562237"/>
    <lineage>
        <taxon>Eukaryota</taxon>
        <taxon>Sar</taxon>
        <taxon>Alveolata</taxon>
        <taxon>Dinophyceae</taxon>
        <taxon>Suessiales</taxon>
        <taxon>Symbiodiniaceae</taxon>
        <taxon>Cladocopium</taxon>
    </lineage>
</organism>
<dbReference type="GO" id="GO:0008270">
    <property type="term" value="F:zinc ion binding"/>
    <property type="evidence" value="ECO:0007669"/>
    <property type="project" value="UniProtKB-KW"/>
</dbReference>
<proteinExistence type="predicted"/>
<evidence type="ECO:0000256" key="1">
    <source>
        <dbReference type="PROSITE-ProRule" id="PRU00723"/>
    </source>
</evidence>
<dbReference type="OrthoDB" id="430476at2759"/>
<feature type="compositionally biased region" description="Low complexity" evidence="2">
    <location>
        <begin position="336"/>
        <end position="347"/>
    </location>
</feature>
<dbReference type="EMBL" id="CAMXCT020005558">
    <property type="protein sequence ID" value="CAL1166103.1"/>
    <property type="molecule type" value="Genomic_DNA"/>
</dbReference>
<feature type="compositionally biased region" description="Basic and acidic residues" evidence="2">
    <location>
        <begin position="1"/>
        <end position="14"/>
    </location>
</feature>
<feature type="domain" description="Integrase catalytic" evidence="4">
    <location>
        <begin position="660"/>
        <end position="834"/>
    </location>
</feature>
<keyword evidence="1" id="KW-0479">Metal-binding</keyword>
<comment type="caution">
    <text evidence="5">The sequence shown here is derived from an EMBL/GenBank/DDBJ whole genome shotgun (WGS) entry which is preliminary data.</text>
</comment>
<evidence type="ECO:0000256" key="2">
    <source>
        <dbReference type="SAM" id="MobiDB-lite"/>
    </source>
</evidence>
<evidence type="ECO:0000313" key="6">
    <source>
        <dbReference type="EMBL" id="CAL4800040.1"/>
    </source>
</evidence>
<feature type="compositionally biased region" description="Basic and acidic residues" evidence="2">
    <location>
        <begin position="293"/>
        <end position="308"/>
    </location>
</feature>
<keyword evidence="1" id="KW-0863">Zinc-finger</keyword>
<feature type="compositionally biased region" description="Polar residues" evidence="2">
    <location>
        <begin position="271"/>
        <end position="285"/>
    </location>
</feature>
<accession>A0A9P1DMA7</accession>
<dbReference type="InterPro" id="IPR000571">
    <property type="entry name" value="Znf_CCCH"/>
</dbReference>
<dbReference type="EMBL" id="CAMXCT030005558">
    <property type="protein sequence ID" value="CAL4800040.1"/>
    <property type="molecule type" value="Genomic_DNA"/>
</dbReference>
<feature type="compositionally biased region" description="Polar residues" evidence="2">
    <location>
        <begin position="660"/>
        <end position="669"/>
    </location>
</feature>
<feature type="compositionally biased region" description="Basic and acidic residues" evidence="2">
    <location>
        <begin position="199"/>
        <end position="230"/>
    </location>
</feature>
<dbReference type="InterPro" id="IPR036397">
    <property type="entry name" value="RNaseH_sf"/>
</dbReference>
<dbReference type="InterPro" id="IPR001584">
    <property type="entry name" value="Integrase_cat-core"/>
</dbReference>
<name>A0A9P1DMA7_9DINO</name>
<evidence type="ECO:0000259" key="3">
    <source>
        <dbReference type="PROSITE" id="PS50103"/>
    </source>
</evidence>
<keyword evidence="7" id="KW-1185">Reference proteome</keyword>